<dbReference type="AlphaFoldDB" id="A0A0L0F525"/>
<dbReference type="Proteomes" id="UP000054560">
    <property type="component" value="Unassembled WGS sequence"/>
</dbReference>
<name>A0A0L0F525_9EUKA</name>
<organism evidence="1 2">
    <name type="scientific">Sphaeroforma arctica JP610</name>
    <dbReference type="NCBI Taxonomy" id="667725"/>
    <lineage>
        <taxon>Eukaryota</taxon>
        <taxon>Ichthyosporea</taxon>
        <taxon>Ichthyophonida</taxon>
        <taxon>Sphaeroforma</taxon>
    </lineage>
</organism>
<proteinExistence type="predicted"/>
<protein>
    <submittedName>
        <fullName evidence="1">Uncharacterized protein</fullName>
    </submittedName>
</protein>
<reference evidence="1 2" key="1">
    <citation type="submission" date="2011-02" db="EMBL/GenBank/DDBJ databases">
        <title>The Genome Sequence of Sphaeroforma arctica JP610.</title>
        <authorList>
            <consortium name="The Broad Institute Genome Sequencing Platform"/>
            <person name="Russ C."/>
            <person name="Cuomo C."/>
            <person name="Young S.K."/>
            <person name="Zeng Q."/>
            <person name="Gargeya S."/>
            <person name="Alvarado L."/>
            <person name="Berlin A."/>
            <person name="Chapman S.B."/>
            <person name="Chen Z."/>
            <person name="Freedman E."/>
            <person name="Gellesch M."/>
            <person name="Goldberg J."/>
            <person name="Griggs A."/>
            <person name="Gujja S."/>
            <person name="Heilman E."/>
            <person name="Heiman D."/>
            <person name="Howarth C."/>
            <person name="Mehta T."/>
            <person name="Neiman D."/>
            <person name="Pearson M."/>
            <person name="Roberts A."/>
            <person name="Saif S."/>
            <person name="Shea T."/>
            <person name="Shenoy N."/>
            <person name="Sisk P."/>
            <person name="Stolte C."/>
            <person name="Sykes S."/>
            <person name="White J."/>
            <person name="Yandava C."/>
            <person name="Burger G."/>
            <person name="Gray M.W."/>
            <person name="Holland P.W.H."/>
            <person name="King N."/>
            <person name="Lang F.B.F."/>
            <person name="Roger A.J."/>
            <person name="Ruiz-Trillo I."/>
            <person name="Haas B."/>
            <person name="Nusbaum C."/>
            <person name="Birren B."/>
        </authorList>
    </citation>
    <scope>NUCLEOTIDE SEQUENCE [LARGE SCALE GENOMIC DNA]</scope>
    <source>
        <strain evidence="1 2">JP610</strain>
    </source>
</reference>
<accession>A0A0L0F525</accession>
<dbReference type="EMBL" id="KQ248086">
    <property type="protein sequence ID" value="KNC71812.1"/>
    <property type="molecule type" value="Genomic_DNA"/>
</dbReference>
<feature type="non-terminal residue" evidence="1">
    <location>
        <position position="71"/>
    </location>
</feature>
<evidence type="ECO:0000313" key="1">
    <source>
        <dbReference type="EMBL" id="KNC71812.1"/>
    </source>
</evidence>
<sequence length="71" mass="8011">MGDADTLSRLAGIDDEADTVVMTLLGDKDEPTTHELLLELNQDLAHVGYKILADFYRKVTKEEVKEQECCR</sequence>
<gene>
    <name evidence="1" type="ORF">SARC_15645</name>
</gene>
<dbReference type="RefSeq" id="XP_014145714.1">
    <property type="nucleotide sequence ID" value="XM_014290239.1"/>
</dbReference>
<evidence type="ECO:0000313" key="2">
    <source>
        <dbReference type="Proteomes" id="UP000054560"/>
    </source>
</evidence>
<keyword evidence="2" id="KW-1185">Reference proteome</keyword>
<dbReference type="GeneID" id="25916149"/>